<evidence type="ECO:0000256" key="4">
    <source>
        <dbReference type="ARBA" id="ARBA00008539"/>
    </source>
</evidence>
<comment type="pathway">
    <text evidence="3">Protein modification; protein glycosylation.</text>
</comment>
<comment type="catalytic activity">
    <reaction evidence="20">
        <text>3-O-[beta-D-Xyl-(1-&gt;4)-Rib-ol-P-Rib-ol-P-3-beta-D-GalNAc-(1-&gt;3)-beta-D-GlcNAc-(1-&gt;4)-(O-6-P-alpha-D-Man)]-Thr-[protein] + UDP-alpha-D-glucuronate = 3-O-[beta-D-GlcA-(1-&gt;3)-beta-D-Xyl-(1-&gt;4)-Rib-ol-P-Rib-ol-P-3-beta-D-GalNAc-(1-&gt;3)-beta-D-GlcNAc-(1-&gt;4)-(O-6-P-alpha-D-Man)]-Thr-[protein] + UDP + H(+)</text>
        <dbReference type="Rhea" id="RHEA:46860"/>
        <dbReference type="Rhea" id="RHEA-COMP:15023"/>
        <dbReference type="Rhea" id="RHEA-COMP:17482"/>
        <dbReference type="ChEBI" id="CHEBI:15378"/>
        <dbReference type="ChEBI" id="CHEBI:58052"/>
        <dbReference type="ChEBI" id="CHEBI:58223"/>
        <dbReference type="ChEBI" id="CHEBI:142405"/>
        <dbReference type="ChEBI" id="CHEBI:177336"/>
    </reaction>
</comment>
<evidence type="ECO:0000256" key="15">
    <source>
        <dbReference type="ARBA" id="ARBA00023211"/>
    </source>
</evidence>
<keyword evidence="22" id="KW-1185">Reference proteome</keyword>
<protein>
    <recommendedName>
        <fullName evidence="5">Beta-1,4-glucuronyltransferase 1</fullName>
    </recommendedName>
    <alternativeName>
        <fullName evidence="16">I-beta-1,3-N-acetylglucosaminyltransferase</fullName>
    </alternativeName>
    <alternativeName>
        <fullName evidence="19">N-acetyllactosaminide beta-1,3-N-acetylglucosaminyltransferase</fullName>
    </alternativeName>
    <alternativeName>
        <fullName evidence="17">Poly-N-acetyllactosamine extension enzyme</fullName>
    </alternativeName>
    <alternativeName>
        <fullName evidence="18">UDP-GlcNAc:betaGal beta-1,3-N-acetylglucosaminyltransferase 1</fullName>
    </alternativeName>
</protein>
<keyword evidence="14" id="KW-0325">Glycoprotein</keyword>
<keyword evidence="8" id="KW-0812">Transmembrane</keyword>
<comment type="caution">
    <text evidence="21">The sequence shown here is derived from an EMBL/GenBank/DDBJ whole genome shotgun (WGS) entry which is preliminary data.</text>
</comment>
<evidence type="ECO:0000256" key="16">
    <source>
        <dbReference type="ARBA" id="ARBA00030723"/>
    </source>
</evidence>
<evidence type="ECO:0000256" key="13">
    <source>
        <dbReference type="ARBA" id="ARBA00023136"/>
    </source>
</evidence>
<keyword evidence="9" id="KW-0479">Metal-binding</keyword>
<evidence type="ECO:0000256" key="18">
    <source>
        <dbReference type="ARBA" id="ARBA00032181"/>
    </source>
</evidence>
<keyword evidence="12" id="KW-0333">Golgi apparatus</keyword>
<comment type="subcellular location">
    <subcellularLocation>
        <location evidence="2">Golgi apparatus membrane</location>
        <topology evidence="2">Single-pass type II membrane protein</topology>
    </subcellularLocation>
</comment>
<accession>A0AAW1IWV1</accession>
<dbReference type="PANTHER" id="PTHR46420">
    <property type="entry name" value="BETA-1,4-GLUCURONYLTRANSFERASE 1"/>
    <property type="match status" value="1"/>
</dbReference>
<sequence>MRNLARKNCQSKYVYLTDIDIIPSFKQAEELNRFLQTSDCKKRCAYVIPTYELDERVVFPANKSDLLRLSNKGLARPFHQKVFIFNQFATNFSKWEHAVHHGSDTRISHMVTNFEFLYEPFYVATDDAPIHDERFVGYGYTRNTQVYEMFVAGYDFYVLTPVFTCHWGMSSRRSRPAWREQQNNENRRKFDNFKREVFARYGRDPLDMIKRKPN</sequence>
<evidence type="ECO:0000256" key="3">
    <source>
        <dbReference type="ARBA" id="ARBA00004922"/>
    </source>
</evidence>
<name>A0AAW1IWV1_POPJA</name>
<evidence type="ECO:0000256" key="2">
    <source>
        <dbReference type="ARBA" id="ARBA00004323"/>
    </source>
</evidence>
<evidence type="ECO:0000256" key="5">
    <source>
        <dbReference type="ARBA" id="ARBA00017962"/>
    </source>
</evidence>
<dbReference type="PANTHER" id="PTHR46420:SF1">
    <property type="entry name" value="BETA-1,4-GLUCURONYLTRANSFERASE 1"/>
    <property type="match status" value="1"/>
</dbReference>
<dbReference type="Pfam" id="PF13896">
    <property type="entry name" value="Glyco_transf_49"/>
    <property type="match status" value="1"/>
</dbReference>
<dbReference type="GO" id="GO:0035269">
    <property type="term" value="P:protein O-linked glycosylation via mannose"/>
    <property type="evidence" value="ECO:0007669"/>
    <property type="project" value="TreeGrafter"/>
</dbReference>
<keyword evidence="11" id="KW-1133">Transmembrane helix</keyword>
<comment type="cofactor">
    <cofactor evidence="1">
        <name>Mn(2+)</name>
        <dbReference type="ChEBI" id="CHEBI:29035"/>
    </cofactor>
</comment>
<dbReference type="AlphaFoldDB" id="A0AAW1IWV1"/>
<dbReference type="Proteomes" id="UP001458880">
    <property type="component" value="Unassembled WGS sequence"/>
</dbReference>
<dbReference type="GO" id="GO:0015020">
    <property type="term" value="F:glucuronosyltransferase activity"/>
    <property type="evidence" value="ECO:0007669"/>
    <property type="project" value="InterPro"/>
</dbReference>
<proteinExistence type="inferred from homology"/>
<evidence type="ECO:0000313" key="22">
    <source>
        <dbReference type="Proteomes" id="UP001458880"/>
    </source>
</evidence>
<evidence type="ECO:0000256" key="6">
    <source>
        <dbReference type="ARBA" id="ARBA00022676"/>
    </source>
</evidence>
<dbReference type="GO" id="GO:0046872">
    <property type="term" value="F:metal ion binding"/>
    <property type="evidence" value="ECO:0007669"/>
    <property type="project" value="UniProtKB-KW"/>
</dbReference>
<reference evidence="21 22" key="1">
    <citation type="journal article" date="2024" name="BMC Genomics">
        <title>De novo assembly and annotation of Popillia japonica's genome with initial clues to its potential as an invasive pest.</title>
        <authorList>
            <person name="Cucini C."/>
            <person name="Boschi S."/>
            <person name="Funari R."/>
            <person name="Cardaioli E."/>
            <person name="Iannotti N."/>
            <person name="Marturano G."/>
            <person name="Paoli F."/>
            <person name="Bruttini M."/>
            <person name="Carapelli A."/>
            <person name="Frati F."/>
            <person name="Nardi F."/>
        </authorList>
    </citation>
    <scope>NUCLEOTIDE SEQUENCE [LARGE SCALE GENOMIC DNA]</scope>
    <source>
        <strain evidence="21">DMR45628</strain>
    </source>
</reference>
<evidence type="ECO:0000256" key="12">
    <source>
        <dbReference type="ARBA" id="ARBA00023034"/>
    </source>
</evidence>
<keyword evidence="6" id="KW-0328">Glycosyltransferase</keyword>
<keyword evidence="7" id="KW-0808">Transferase</keyword>
<evidence type="ECO:0000256" key="19">
    <source>
        <dbReference type="ARBA" id="ARBA00033291"/>
    </source>
</evidence>
<evidence type="ECO:0000313" key="21">
    <source>
        <dbReference type="EMBL" id="KAK9694478.1"/>
    </source>
</evidence>
<evidence type="ECO:0000256" key="9">
    <source>
        <dbReference type="ARBA" id="ARBA00022723"/>
    </source>
</evidence>
<evidence type="ECO:0000256" key="14">
    <source>
        <dbReference type="ARBA" id="ARBA00023180"/>
    </source>
</evidence>
<evidence type="ECO:0000256" key="1">
    <source>
        <dbReference type="ARBA" id="ARBA00001936"/>
    </source>
</evidence>
<comment type="similarity">
    <text evidence="4">Belongs to the glycosyltransferase 49 family.</text>
</comment>
<keyword evidence="13" id="KW-0472">Membrane</keyword>
<evidence type="ECO:0000256" key="10">
    <source>
        <dbReference type="ARBA" id="ARBA00022968"/>
    </source>
</evidence>
<evidence type="ECO:0000256" key="7">
    <source>
        <dbReference type="ARBA" id="ARBA00022679"/>
    </source>
</evidence>
<evidence type="ECO:0000256" key="8">
    <source>
        <dbReference type="ARBA" id="ARBA00022692"/>
    </source>
</evidence>
<organism evidence="21 22">
    <name type="scientific">Popillia japonica</name>
    <name type="common">Japanese beetle</name>
    <dbReference type="NCBI Taxonomy" id="7064"/>
    <lineage>
        <taxon>Eukaryota</taxon>
        <taxon>Metazoa</taxon>
        <taxon>Ecdysozoa</taxon>
        <taxon>Arthropoda</taxon>
        <taxon>Hexapoda</taxon>
        <taxon>Insecta</taxon>
        <taxon>Pterygota</taxon>
        <taxon>Neoptera</taxon>
        <taxon>Endopterygota</taxon>
        <taxon>Coleoptera</taxon>
        <taxon>Polyphaga</taxon>
        <taxon>Scarabaeiformia</taxon>
        <taxon>Scarabaeidae</taxon>
        <taxon>Rutelinae</taxon>
        <taxon>Popillia</taxon>
    </lineage>
</organism>
<dbReference type="GO" id="GO:0000139">
    <property type="term" value="C:Golgi membrane"/>
    <property type="evidence" value="ECO:0007669"/>
    <property type="project" value="UniProtKB-SubCell"/>
</dbReference>
<dbReference type="InterPro" id="IPR043189">
    <property type="entry name" value="B4GAT1"/>
</dbReference>
<keyword evidence="15" id="KW-0464">Manganese</keyword>
<dbReference type="EMBL" id="JASPKY010000511">
    <property type="protein sequence ID" value="KAK9694478.1"/>
    <property type="molecule type" value="Genomic_DNA"/>
</dbReference>
<keyword evidence="10" id="KW-0735">Signal-anchor</keyword>
<gene>
    <name evidence="21" type="ORF">QE152_g33523</name>
</gene>
<evidence type="ECO:0000256" key="11">
    <source>
        <dbReference type="ARBA" id="ARBA00022989"/>
    </source>
</evidence>
<evidence type="ECO:0000256" key="17">
    <source>
        <dbReference type="ARBA" id="ARBA00032175"/>
    </source>
</evidence>
<evidence type="ECO:0000256" key="20">
    <source>
        <dbReference type="ARBA" id="ARBA00047852"/>
    </source>
</evidence>